<evidence type="ECO:0000313" key="2">
    <source>
        <dbReference type="EMBL" id="QXX78442.1"/>
    </source>
</evidence>
<organism evidence="2 3">
    <name type="scientific">Alcaligenes ammonioxydans</name>
    <dbReference type="NCBI Taxonomy" id="2582914"/>
    <lineage>
        <taxon>Bacteria</taxon>
        <taxon>Pseudomonadati</taxon>
        <taxon>Pseudomonadota</taxon>
        <taxon>Betaproteobacteria</taxon>
        <taxon>Burkholderiales</taxon>
        <taxon>Alcaligenaceae</taxon>
        <taxon>Alcaligenes</taxon>
    </lineage>
</organism>
<evidence type="ECO:0000256" key="1">
    <source>
        <dbReference type="SAM" id="Phobius"/>
    </source>
</evidence>
<evidence type="ECO:0000313" key="3">
    <source>
        <dbReference type="Proteomes" id="UP000826050"/>
    </source>
</evidence>
<dbReference type="EMBL" id="CP049362">
    <property type="protein sequence ID" value="QXX78442.1"/>
    <property type="molecule type" value="Genomic_DNA"/>
</dbReference>
<keyword evidence="1" id="KW-0812">Transmembrane</keyword>
<sequence>MFDNDAAHLPISTGSALVIYGWTAQEIILFMWGAYVFMLIVAKLPEFTRSSVQIFTFLGKRWERLKEWKRGSKN</sequence>
<reference evidence="2 3" key="1">
    <citation type="submission" date="2020-02" db="EMBL/GenBank/DDBJ databases">
        <title>Partial ammonium oxidation to N2 by heterotrophic bacteria.</title>
        <authorList>
            <person name="Wu M."/>
        </authorList>
    </citation>
    <scope>NUCLEOTIDE SEQUENCE [LARGE SCALE GENOMIC DNA]</scope>
    <source>
        <strain evidence="2 3">HO-1</strain>
    </source>
</reference>
<keyword evidence="1" id="KW-1133">Transmembrane helix</keyword>
<dbReference type="RefSeq" id="WP_219235780.1">
    <property type="nucleotide sequence ID" value="NZ_CP049362.1"/>
</dbReference>
<proteinExistence type="predicted"/>
<protein>
    <submittedName>
        <fullName evidence="2">Uncharacterized protein</fullName>
    </submittedName>
</protein>
<dbReference type="Proteomes" id="UP000826050">
    <property type="component" value="Chromosome"/>
</dbReference>
<keyword evidence="3" id="KW-1185">Reference proteome</keyword>
<name>A0ABX8SQX9_9BURK</name>
<keyword evidence="1" id="KW-0472">Membrane</keyword>
<feature type="transmembrane region" description="Helical" evidence="1">
    <location>
        <begin position="20"/>
        <end position="41"/>
    </location>
</feature>
<accession>A0ABX8SQX9</accession>
<gene>
    <name evidence="2" type="ORF">FE795_05035</name>
</gene>